<dbReference type="Proteomes" id="UP000504635">
    <property type="component" value="Unplaced"/>
</dbReference>
<dbReference type="Pfam" id="PF00112">
    <property type="entry name" value="Peptidase_C1"/>
    <property type="match status" value="1"/>
</dbReference>
<evidence type="ECO:0000256" key="8">
    <source>
        <dbReference type="SAM" id="SignalP"/>
    </source>
</evidence>
<dbReference type="GO" id="GO:0004197">
    <property type="term" value="F:cysteine-type endopeptidase activity"/>
    <property type="evidence" value="ECO:0007669"/>
    <property type="project" value="InterPro"/>
</dbReference>
<dbReference type="Gene3D" id="3.90.70.10">
    <property type="entry name" value="Cysteine proteinases"/>
    <property type="match status" value="1"/>
</dbReference>
<dbReference type="InterPro" id="IPR025660">
    <property type="entry name" value="Pept_his_AS"/>
</dbReference>
<evidence type="ECO:0000256" key="3">
    <source>
        <dbReference type="ARBA" id="ARBA00022729"/>
    </source>
</evidence>
<evidence type="ECO:0000256" key="5">
    <source>
        <dbReference type="ARBA" id="ARBA00022807"/>
    </source>
</evidence>
<dbReference type="OrthoDB" id="640249at2759"/>
<evidence type="ECO:0000256" key="1">
    <source>
        <dbReference type="ARBA" id="ARBA00008455"/>
    </source>
</evidence>
<proteinExistence type="inferred from homology"/>
<accession>A0A6J2X8X5</accession>
<dbReference type="GO" id="GO:0006508">
    <property type="term" value="P:proteolysis"/>
    <property type="evidence" value="ECO:0007669"/>
    <property type="project" value="UniProtKB-KW"/>
</dbReference>
<dbReference type="PROSITE" id="PS00639">
    <property type="entry name" value="THIOL_PROTEASE_HIS"/>
    <property type="match status" value="1"/>
</dbReference>
<dbReference type="PANTHER" id="PTHR12411">
    <property type="entry name" value="CYSTEINE PROTEASE FAMILY C1-RELATED"/>
    <property type="match status" value="1"/>
</dbReference>
<name>A0A6J2X8X5_SITOR</name>
<evidence type="ECO:0000256" key="2">
    <source>
        <dbReference type="ARBA" id="ARBA00022670"/>
    </source>
</evidence>
<keyword evidence="6" id="KW-0865">Zymogen</keyword>
<dbReference type="PROSITE" id="PS00640">
    <property type="entry name" value="THIOL_PROTEASE_ASN"/>
    <property type="match status" value="1"/>
</dbReference>
<keyword evidence="10" id="KW-1185">Reference proteome</keyword>
<dbReference type="AlphaFoldDB" id="A0A6J2X8X5"/>
<dbReference type="CDD" id="cd02620">
    <property type="entry name" value="Peptidase_C1A_CathepsinB"/>
    <property type="match status" value="1"/>
</dbReference>
<feature type="domain" description="Peptidase C1A papain C-terminal" evidence="9">
    <location>
        <begin position="84"/>
        <end position="332"/>
    </location>
</feature>
<dbReference type="InterPro" id="IPR025661">
    <property type="entry name" value="Pept_asp_AS"/>
</dbReference>
<evidence type="ECO:0000256" key="7">
    <source>
        <dbReference type="ARBA" id="ARBA00023157"/>
    </source>
</evidence>
<keyword evidence="7" id="KW-1015">Disulfide bond</keyword>
<dbReference type="PRINTS" id="PR00705">
    <property type="entry name" value="PAPAIN"/>
</dbReference>
<feature type="signal peptide" evidence="8">
    <location>
        <begin position="1"/>
        <end position="18"/>
    </location>
</feature>
<dbReference type="InterPro" id="IPR038765">
    <property type="entry name" value="Papain-like_cys_pep_sf"/>
</dbReference>
<feature type="chain" id="PRO_5026725100" evidence="8">
    <location>
        <begin position="19"/>
        <end position="335"/>
    </location>
</feature>
<reference evidence="11" key="1">
    <citation type="submission" date="2025-08" db="UniProtKB">
        <authorList>
            <consortium name="RefSeq"/>
        </authorList>
    </citation>
    <scope>IDENTIFICATION</scope>
    <source>
        <tissue evidence="11">Gonads</tissue>
    </source>
</reference>
<dbReference type="KEGG" id="soy:115875886"/>
<evidence type="ECO:0000256" key="6">
    <source>
        <dbReference type="ARBA" id="ARBA00023145"/>
    </source>
</evidence>
<dbReference type="SUPFAM" id="SSF54001">
    <property type="entry name" value="Cysteine proteinases"/>
    <property type="match status" value="1"/>
</dbReference>
<dbReference type="InParanoid" id="A0A6J2X8X5"/>
<organism evidence="10 11">
    <name type="scientific">Sitophilus oryzae</name>
    <name type="common">Rice weevil</name>
    <name type="synonym">Curculio oryzae</name>
    <dbReference type="NCBI Taxonomy" id="7048"/>
    <lineage>
        <taxon>Eukaryota</taxon>
        <taxon>Metazoa</taxon>
        <taxon>Ecdysozoa</taxon>
        <taxon>Arthropoda</taxon>
        <taxon>Hexapoda</taxon>
        <taxon>Insecta</taxon>
        <taxon>Pterygota</taxon>
        <taxon>Neoptera</taxon>
        <taxon>Endopterygota</taxon>
        <taxon>Coleoptera</taxon>
        <taxon>Polyphaga</taxon>
        <taxon>Cucujiformia</taxon>
        <taxon>Curculionidae</taxon>
        <taxon>Dryophthorinae</taxon>
        <taxon>Sitophilus</taxon>
    </lineage>
</organism>
<comment type="similarity">
    <text evidence="1">Belongs to the peptidase C1 family.</text>
</comment>
<protein>
    <submittedName>
        <fullName evidence="11">Cathepsin B-like</fullName>
    </submittedName>
</protein>
<gene>
    <name evidence="11" type="primary">LOC115875886</name>
</gene>
<evidence type="ECO:0000259" key="9">
    <source>
        <dbReference type="SMART" id="SM00645"/>
    </source>
</evidence>
<keyword evidence="3 8" id="KW-0732">Signal</keyword>
<dbReference type="PROSITE" id="PS00139">
    <property type="entry name" value="THIOL_PROTEASE_CYS"/>
    <property type="match status" value="1"/>
</dbReference>
<sequence>MKCLGICVALSVIALSAAAILDFHPLSDERIAQINQKAKTWKAGKNFDIEDWAKVKRMVSGVLPDARLKNKLPVSAPHDVTEDVPDTFDAREQWPNCISVQTVWDQSDCGSCWAIAATAAMSDRICIQSNQTKQVFVSVEDLNTCCSDCGFGCDGGYPLEAWYYWQNTGIVTGGLYQGNQGCKDYTLAPCEHHVDYTTRPQCSALNYTTPACTKACSASGLNYEESLTFGQEPINLAEELQIQLEIIKSGPVETSFDVMDDFPTYKSGVYEATSSNYIGGHAVKIAGWGVENGSKYWLIANSWNTDWGLDGYVKFVRGIDHCGIESNVVAALPKV</sequence>
<dbReference type="SMART" id="SM00645">
    <property type="entry name" value="Pept_C1"/>
    <property type="match status" value="1"/>
</dbReference>
<evidence type="ECO:0000313" key="10">
    <source>
        <dbReference type="Proteomes" id="UP000504635"/>
    </source>
</evidence>
<dbReference type="InterPro" id="IPR013128">
    <property type="entry name" value="Peptidase_C1A"/>
</dbReference>
<evidence type="ECO:0000313" key="11">
    <source>
        <dbReference type="RefSeq" id="XP_030747309.1"/>
    </source>
</evidence>
<keyword evidence="2" id="KW-0645">Protease</keyword>
<keyword evidence="5" id="KW-0788">Thiol protease</keyword>
<keyword evidence="4" id="KW-0378">Hydrolase</keyword>
<dbReference type="RefSeq" id="XP_030747309.1">
    <property type="nucleotide sequence ID" value="XM_030891449.1"/>
</dbReference>
<evidence type="ECO:0000256" key="4">
    <source>
        <dbReference type="ARBA" id="ARBA00022801"/>
    </source>
</evidence>
<dbReference type="InterPro" id="IPR000169">
    <property type="entry name" value="Pept_cys_AS"/>
</dbReference>
<dbReference type="GeneID" id="115875886"/>
<dbReference type="InterPro" id="IPR000668">
    <property type="entry name" value="Peptidase_C1A_C"/>
</dbReference>
<dbReference type="FunFam" id="3.90.70.10:FF:000031">
    <property type="entry name" value="Cathepsin B"/>
    <property type="match status" value="1"/>
</dbReference>